<dbReference type="OrthoDB" id="558095at2759"/>
<organism evidence="1 2">
    <name type="scientific">Volvox reticuliferus</name>
    <dbReference type="NCBI Taxonomy" id="1737510"/>
    <lineage>
        <taxon>Eukaryota</taxon>
        <taxon>Viridiplantae</taxon>
        <taxon>Chlorophyta</taxon>
        <taxon>core chlorophytes</taxon>
        <taxon>Chlorophyceae</taxon>
        <taxon>CS clade</taxon>
        <taxon>Chlamydomonadales</taxon>
        <taxon>Volvocaceae</taxon>
        <taxon>Volvox</taxon>
    </lineage>
</organism>
<dbReference type="Proteomes" id="UP000747110">
    <property type="component" value="Unassembled WGS sequence"/>
</dbReference>
<sequence length="702" mass="75631">LDRLVFPPFTTAYHRSSASHIAWVTNSSTCATLKRAFATPPLRLGTSTAQSWTHRTQHRHLIYETDSNHNIQNSKMECDSTPTLFTRTQTSVPAAPVLCPKPEGPFVTTASIDDLEVSGSWPRSTEVVPATLPIMNKASFTKVKTWVIRAPEDNISKEKSTISNNKSNSSNRGNFELELGATPLRNGLRQMVDDTRQKLMAMRKATSQAFAKERWLGSWNFPKLQRQDEGQAYLPAAAPAQMPASYSALANSEECFVAKAVAVAECVQASAEDDGGLQRQAATAAVMQGKVTADKDDERMLREAAEAAAAELRAVVVEQGAPREAAEAAAAELQAVVAEEEPRRETAEAAAAELRAVVAEEGARREAAEAAAAELRAVVAEEGTRREAAEAAAAELRTALAEQVVRREAAEAAAAELWTAAADQRARHEAAAAQLRAAVAKEWARRKAAEAATAELWSVVAEQGARREAAEAAAADLRTALAEQVSRREAAEASTAELRAVAAEQGARCEAAAAELRAVVAEEGARREAAEASAAKLHIVLVKLEEQVQHSKAQIMRCDALEDRFAKVQKSMKQYRFQSRRLKRLLKQARGQAVDAVEEDSYLNDEDDVHMAQFMSEFEEPSLSATIPAPFESVIAPSATQPTTPTKLEARLHASCTHGASRAAVLIPGTSGIGGTFVEVFGSRFCGQASLASPPSRFLRSF</sequence>
<reference evidence="1" key="1">
    <citation type="journal article" date="2021" name="Proc. Natl. Acad. Sci. U.S.A.">
        <title>Three genomes in the algal genus Volvox reveal the fate of a haploid sex-determining region after a transition to homothallism.</title>
        <authorList>
            <person name="Yamamoto K."/>
            <person name="Hamaji T."/>
            <person name="Kawai-Toyooka H."/>
            <person name="Matsuzaki R."/>
            <person name="Takahashi F."/>
            <person name="Nishimura Y."/>
            <person name="Kawachi M."/>
            <person name="Noguchi H."/>
            <person name="Minakuchi Y."/>
            <person name="Umen J.G."/>
            <person name="Toyoda A."/>
            <person name="Nozaki H."/>
        </authorList>
    </citation>
    <scope>NUCLEOTIDE SEQUENCE</scope>
    <source>
        <strain evidence="1">NIES-3786</strain>
    </source>
</reference>
<keyword evidence="2" id="KW-1185">Reference proteome</keyword>
<dbReference type="AlphaFoldDB" id="A0A8J4CNE9"/>
<comment type="caution">
    <text evidence="1">The sequence shown here is derived from an EMBL/GenBank/DDBJ whole genome shotgun (WGS) entry which is preliminary data.</text>
</comment>
<dbReference type="EMBL" id="BNCP01000037">
    <property type="protein sequence ID" value="GIL86727.1"/>
    <property type="molecule type" value="Genomic_DNA"/>
</dbReference>
<feature type="non-terminal residue" evidence="1">
    <location>
        <position position="1"/>
    </location>
</feature>
<name>A0A8J4CNE9_9CHLO</name>
<gene>
    <name evidence="1" type="ORF">Vretifemale_14942</name>
</gene>
<protein>
    <submittedName>
        <fullName evidence="1">Uncharacterized protein</fullName>
    </submittedName>
</protein>
<accession>A0A8J4CNE9</accession>
<evidence type="ECO:0000313" key="1">
    <source>
        <dbReference type="EMBL" id="GIL86727.1"/>
    </source>
</evidence>
<proteinExistence type="predicted"/>
<evidence type="ECO:0000313" key="2">
    <source>
        <dbReference type="Proteomes" id="UP000747110"/>
    </source>
</evidence>